<organism evidence="2 3">
    <name type="scientific">Iris pallida</name>
    <name type="common">Sweet iris</name>
    <dbReference type="NCBI Taxonomy" id="29817"/>
    <lineage>
        <taxon>Eukaryota</taxon>
        <taxon>Viridiplantae</taxon>
        <taxon>Streptophyta</taxon>
        <taxon>Embryophyta</taxon>
        <taxon>Tracheophyta</taxon>
        <taxon>Spermatophyta</taxon>
        <taxon>Magnoliopsida</taxon>
        <taxon>Liliopsida</taxon>
        <taxon>Asparagales</taxon>
        <taxon>Iridaceae</taxon>
        <taxon>Iridoideae</taxon>
        <taxon>Irideae</taxon>
        <taxon>Iris</taxon>
    </lineage>
</organism>
<dbReference type="PANTHER" id="PTHR31579">
    <property type="entry name" value="OS03G0796600 PROTEIN"/>
    <property type="match status" value="1"/>
</dbReference>
<comment type="caution">
    <text evidence="2">The sequence shown here is derived from an EMBL/GenBank/DDBJ whole genome shotgun (WGS) entry which is preliminary data.</text>
</comment>
<evidence type="ECO:0000313" key="3">
    <source>
        <dbReference type="Proteomes" id="UP001140949"/>
    </source>
</evidence>
<evidence type="ECO:0000256" key="1">
    <source>
        <dbReference type="SAM" id="MobiDB-lite"/>
    </source>
</evidence>
<keyword evidence="3" id="KW-1185">Reference proteome</keyword>
<dbReference type="AlphaFoldDB" id="A0AAX6E1P7"/>
<dbReference type="PANTHER" id="PTHR31579:SF1">
    <property type="entry name" value="OS03G0796600 PROTEIN"/>
    <property type="match status" value="1"/>
</dbReference>
<reference evidence="2" key="1">
    <citation type="journal article" date="2023" name="GigaByte">
        <title>Genome assembly of the bearded iris, Iris pallida Lam.</title>
        <authorList>
            <person name="Bruccoleri R.E."/>
            <person name="Oakeley E.J."/>
            <person name="Faust A.M.E."/>
            <person name="Altorfer M."/>
            <person name="Dessus-Babus S."/>
            <person name="Burckhardt D."/>
            <person name="Oertli M."/>
            <person name="Naumann U."/>
            <person name="Petersen F."/>
            <person name="Wong J."/>
        </authorList>
    </citation>
    <scope>NUCLEOTIDE SEQUENCE</scope>
    <source>
        <strain evidence="2">GSM-AAB239-AS_SAM_17_03QT</strain>
    </source>
</reference>
<feature type="region of interest" description="Disordered" evidence="1">
    <location>
        <begin position="1"/>
        <end position="23"/>
    </location>
</feature>
<reference evidence="2" key="2">
    <citation type="submission" date="2023-04" db="EMBL/GenBank/DDBJ databases">
        <authorList>
            <person name="Bruccoleri R.E."/>
            <person name="Oakeley E.J."/>
            <person name="Faust A.-M."/>
            <person name="Dessus-Babus S."/>
            <person name="Altorfer M."/>
            <person name="Burckhardt D."/>
            <person name="Oertli M."/>
            <person name="Naumann U."/>
            <person name="Petersen F."/>
            <person name="Wong J."/>
        </authorList>
    </citation>
    <scope>NUCLEOTIDE SEQUENCE</scope>
    <source>
        <strain evidence="2">GSM-AAB239-AS_SAM_17_03QT</strain>
        <tissue evidence="2">Leaf</tissue>
    </source>
</reference>
<dbReference type="Pfam" id="PF04720">
    <property type="entry name" value="PDDEXK_6"/>
    <property type="match status" value="1"/>
</dbReference>
<gene>
    <name evidence="2" type="ORF">M6B38_214760</name>
</gene>
<protein>
    <submittedName>
        <fullName evidence="2">Uncharacterized protein</fullName>
    </submittedName>
</protein>
<dbReference type="EMBL" id="JANAVB010040619">
    <property type="protein sequence ID" value="KAJ6797865.1"/>
    <property type="molecule type" value="Genomic_DNA"/>
</dbReference>
<dbReference type="InterPro" id="IPR006502">
    <property type="entry name" value="PDDEXK-like"/>
</dbReference>
<proteinExistence type="predicted"/>
<sequence>MPFPVKIHPASAASGKIPTRSRLKRLFEKKRTAGEPEPELEPEPTSTVDLDRMLLSFMEGSNGGRRRCNCFNGNYDESSDDDFDDDPPPIAGDAAEILKGLSPCESAAERNLLADVSRIVEQTNKNKVAKSKSELITIVAESLRSLGLDASVCRSRWEKTPKIPAGVYDYVDVIVGADRFILDVDFVSEFEIARSTKGYRSLLQSLPPVFVGRPDRVERIVAVVSDAARASLKKKGLHVPPWRRAEYMRAKWLSPYARLSASAAADGGAISSANFSGGFEMRKEREKITVVVSPWRPPLVRPRSPVAVVVTGLSSVLTEKPVHWCDGLCFLFFLGEFWFFFL</sequence>
<dbReference type="NCBIfam" id="TIGR01615">
    <property type="entry name" value="A_thal_3542"/>
    <property type="match status" value="1"/>
</dbReference>
<dbReference type="Proteomes" id="UP001140949">
    <property type="component" value="Unassembled WGS sequence"/>
</dbReference>
<accession>A0AAX6E1P7</accession>
<evidence type="ECO:0000313" key="2">
    <source>
        <dbReference type="EMBL" id="KAJ6797865.1"/>
    </source>
</evidence>
<name>A0AAX6E1P7_IRIPA</name>